<gene>
    <name evidence="2" type="ORF">Pla108_26010</name>
</gene>
<protein>
    <submittedName>
        <fullName evidence="2">Uncharacterized protein</fullName>
    </submittedName>
</protein>
<keyword evidence="1" id="KW-1133">Transmembrane helix</keyword>
<evidence type="ECO:0000313" key="3">
    <source>
        <dbReference type="Proteomes" id="UP000317421"/>
    </source>
</evidence>
<evidence type="ECO:0000256" key="1">
    <source>
        <dbReference type="SAM" id="Phobius"/>
    </source>
</evidence>
<feature type="transmembrane region" description="Helical" evidence="1">
    <location>
        <begin position="74"/>
        <end position="94"/>
    </location>
</feature>
<accession>A0A5C6ABS1</accession>
<comment type="caution">
    <text evidence="2">The sequence shown here is derived from an EMBL/GenBank/DDBJ whole genome shotgun (WGS) entry which is preliminary data.</text>
</comment>
<proteinExistence type="predicted"/>
<dbReference type="RefSeq" id="WP_146445330.1">
    <property type="nucleotide sequence ID" value="NZ_SJPR01000003.1"/>
</dbReference>
<keyword evidence="1" id="KW-0472">Membrane</keyword>
<sequence>MLPESYRRLWRRRLRRRPLLPWLGLILVAFNGLFILVVRTNDRLDFVRDSVFGIGVAQLGLASRWITYSRRLTWARLAVVMLVIPLLLAIAFPMERSNRLSLWASAVISVFFVVAATLLLLRIIPVAAAGIEHSVRWIAKRITCPHCGAPYAVPKPSQPELKGRRFRLTILGILRVTTTVAFITAIGVNTEIDRIYGGPKAAFGFLAFCAIFPAVVATYRRFRSKLLRVVATVAVVLVVSSLLSFPRTYLESLIFCSAIAVGSHVGLWLSQARPPATSLSKRPAPRQDLPHPP</sequence>
<keyword evidence="3" id="KW-1185">Reference proteome</keyword>
<dbReference type="AlphaFoldDB" id="A0A5C6ABS1"/>
<feature type="transmembrane region" description="Helical" evidence="1">
    <location>
        <begin position="50"/>
        <end position="67"/>
    </location>
</feature>
<dbReference type="EMBL" id="SJPR01000003">
    <property type="protein sequence ID" value="TWT96827.1"/>
    <property type="molecule type" value="Genomic_DNA"/>
</dbReference>
<feature type="transmembrane region" description="Helical" evidence="1">
    <location>
        <begin position="20"/>
        <end position="38"/>
    </location>
</feature>
<feature type="transmembrane region" description="Helical" evidence="1">
    <location>
        <begin position="100"/>
        <end position="121"/>
    </location>
</feature>
<organism evidence="2 3">
    <name type="scientific">Botrimarina colliarenosi</name>
    <dbReference type="NCBI Taxonomy" id="2528001"/>
    <lineage>
        <taxon>Bacteria</taxon>
        <taxon>Pseudomonadati</taxon>
        <taxon>Planctomycetota</taxon>
        <taxon>Planctomycetia</taxon>
        <taxon>Pirellulales</taxon>
        <taxon>Lacipirellulaceae</taxon>
        <taxon>Botrimarina</taxon>
    </lineage>
</organism>
<evidence type="ECO:0000313" key="2">
    <source>
        <dbReference type="EMBL" id="TWT96827.1"/>
    </source>
</evidence>
<dbReference type="Proteomes" id="UP000317421">
    <property type="component" value="Unassembled WGS sequence"/>
</dbReference>
<reference evidence="2 3" key="1">
    <citation type="submission" date="2019-02" db="EMBL/GenBank/DDBJ databases">
        <title>Deep-cultivation of Planctomycetes and their phenomic and genomic characterization uncovers novel biology.</title>
        <authorList>
            <person name="Wiegand S."/>
            <person name="Jogler M."/>
            <person name="Boedeker C."/>
            <person name="Pinto D."/>
            <person name="Vollmers J."/>
            <person name="Rivas-Marin E."/>
            <person name="Kohn T."/>
            <person name="Peeters S.H."/>
            <person name="Heuer A."/>
            <person name="Rast P."/>
            <person name="Oberbeckmann S."/>
            <person name="Bunk B."/>
            <person name="Jeske O."/>
            <person name="Meyerdierks A."/>
            <person name="Storesund J.E."/>
            <person name="Kallscheuer N."/>
            <person name="Luecker S."/>
            <person name="Lage O.M."/>
            <person name="Pohl T."/>
            <person name="Merkel B.J."/>
            <person name="Hornburger P."/>
            <person name="Mueller R.-W."/>
            <person name="Bruemmer F."/>
            <person name="Labrenz M."/>
            <person name="Spormann A.M."/>
            <person name="Op Den Camp H."/>
            <person name="Overmann J."/>
            <person name="Amann R."/>
            <person name="Jetten M.S.M."/>
            <person name="Mascher T."/>
            <person name="Medema M.H."/>
            <person name="Devos D.P."/>
            <person name="Kaster A.-K."/>
            <person name="Ovreas L."/>
            <person name="Rohde M."/>
            <person name="Galperin M.Y."/>
            <person name="Jogler C."/>
        </authorList>
    </citation>
    <scope>NUCLEOTIDE SEQUENCE [LARGE SCALE GENOMIC DNA]</scope>
    <source>
        <strain evidence="2 3">Pla108</strain>
    </source>
</reference>
<name>A0A5C6ABS1_9BACT</name>
<feature type="transmembrane region" description="Helical" evidence="1">
    <location>
        <begin position="168"/>
        <end position="189"/>
    </location>
</feature>
<keyword evidence="1" id="KW-0812">Transmembrane</keyword>
<feature type="transmembrane region" description="Helical" evidence="1">
    <location>
        <begin position="201"/>
        <end position="219"/>
    </location>
</feature>
<feature type="transmembrane region" description="Helical" evidence="1">
    <location>
        <begin position="226"/>
        <end position="246"/>
    </location>
</feature>